<feature type="domain" description="VOC" evidence="1">
    <location>
        <begin position="4"/>
        <end position="125"/>
    </location>
</feature>
<proteinExistence type="predicted"/>
<organism evidence="2 3">
    <name type="scientific">Actinomycetospora atypica</name>
    <dbReference type="NCBI Taxonomy" id="1290095"/>
    <lineage>
        <taxon>Bacteria</taxon>
        <taxon>Bacillati</taxon>
        <taxon>Actinomycetota</taxon>
        <taxon>Actinomycetes</taxon>
        <taxon>Pseudonocardiales</taxon>
        <taxon>Pseudonocardiaceae</taxon>
        <taxon>Actinomycetospora</taxon>
    </lineage>
</organism>
<dbReference type="InterPro" id="IPR004360">
    <property type="entry name" value="Glyas_Fos-R_dOase_dom"/>
</dbReference>
<dbReference type="Gene3D" id="3.10.180.10">
    <property type="entry name" value="2,3-Dihydroxybiphenyl 1,2-Dioxygenase, domain 1"/>
    <property type="match status" value="1"/>
</dbReference>
<sequence>MEPRPAALGLVVSDMAASLAFYRALGLDVPDEPEGHVEIPFGGLRLMLDSEATIASFDPGFTPPAGDGRIGLAFECSSPAEVDAAHARLTGAGYRSHLDPFDAFWGQRYATVLDPDGISVDLFAAL</sequence>
<evidence type="ECO:0000259" key="1">
    <source>
        <dbReference type="PROSITE" id="PS51819"/>
    </source>
</evidence>
<reference evidence="3" key="1">
    <citation type="journal article" date="2019" name="Int. J. Syst. Evol. Microbiol.">
        <title>The Global Catalogue of Microorganisms (GCM) 10K type strain sequencing project: providing services to taxonomists for standard genome sequencing and annotation.</title>
        <authorList>
            <consortium name="The Broad Institute Genomics Platform"/>
            <consortium name="The Broad Institute Genome Sequencing Center for Infectious Disease"/>
            <person name="Wu L."/>
            <person name="Ma J."/>
        </authorList>
    </citation>
    <scope>NUCLEOTIDE SEQUENCE [LARGE SCALE GENOMIC DNA]</scope>
    <source>
        <strain evidence="3">CGMCC 4.7093</strain>
    </source>
</reference>
<dbReference type="RefSeq" id="WP_378038892.1">
    <property type="nucleotide sequence ID" value="NZ_JBHSIV010000040.1"/>
</dbReference>
<comment type="caution">
    <text evidence="2">The sequence shown here is derived from an EMBL/GenBank/DDBJ whole genome shotgun (WGS) entry which is preliminary data.</text>
</comment>
<dbReference type="EMBL" id="JBHSIV010000040">
    <property type="protein sequence ID" value="MFC5065564.1"/>
    <property type="molecule type" value="Genomic_DNA"/>
</dbReference>
<evidence type="ECO:0000313" key="2">
    <source>
        <dbReference type="EMBL" id="MFC5065564.1"/>
    </source>
</evidence>
<dbReference type="PROSITE" id="PS51819">
    <property type="entry name" value="VOC"/>
    <property type="match status" value="1"/>
</dbReference>
<dbReference type="InterPro" id="IPR037523">
    <property type="entry name" value="VOC_core"/>
</dbReference>
<dbReference type="PANTHER" id="PTHR36503:SF3">
    <property type="entry name" value="BLR0126 PROTEIN"/>
    <property type="match status" value="1"/>
</dbReference>
<protein>
    <submittedName>
        <fullName evidence="2">VOC family protein</fullName>
    </submittedName>
</protein>
<name>A0ABV9YW84_9PSEU</name>
<accession>A0ABV9YW84</accession>
<dbReference type="Pfam" id="PF00903">
    <property type="entry name" value="Glyoxalase"/>
    <property type="match status" value="1"/>
</dbReference>
<dbReference type="InterPro" id="IPR029068">
    <property type="entry name" value="Glyas_Bleomycin-R_OHBP_Dase"/>
</dbReference>
<gene>
    <name evidence="2" type="ORF">ACFPBZ_25330</name>
</gene>
<keyword evidence="3" id="KW-1185">Reference proteome</keyword>
<evidence type="ECO:0000313" key="3">
    <source>
        <dbReference type="Proteomes" id="UP001595947"/>
    </source>
</evidence>
<dbReference type="Proteomes" id="UP001595947">
    <property type="component" value="Unassembled WGS sequence"/>
</dbReference>
<dbReference type="PANTHER" id="PTHR36503">
    <property type="entry name" value="BLR2520 PROTEIN"/>
    <property type="match status" value="1"/>
</dbReference>
<dbReference type="SUPFAM" id="SSF54593">
    <property type="entry name" value="Glyoxalase/Bleomycin resistance protein/Dihydroxybiphenyl dioxygenase"/>
    <property type="match status" value="1"/>
</dbReference>